<comment type="similarity">
    <text evidence="2">Belongs to the serine/threonine dehydratase family.</text>
</comment>
<dbReference type="InterPro" id="IPR001926">
    <property type="entry name" value="TrpB-like_PALP"/>
</dbReference>
<dbReference type="InterPro" id="IPR036052">
    <property type="entry name" value="TrpB-like_PALP_sf"/>
</dbReference>
<proteinExistence type="inferred from homology"/>
<dbReference type="EMBL" id="CP092864">
    <property type="protein sequence ID" value="UYV64049.1"/>
    <property type="molecule type" value="Genomic_DNA"/>
</dbReference>
<keyword evidence="4" id="KW-0663">Pyridoxal phosphate</keyword>
<keyword evidence="5" id="KW-0456">Lyase</keyword>
<dbReference type="Gene3D" id="3.40.50.1100">
    <property type="match status" value="1"/>
</dbReference>
<feature type="domain" description="Tryptophan synthase beta chain-like PALP" evidence="9">
    <location>
        <begin position="30"/>
        <end position="193"/>
    </location>
</feature>
<protein>
    <recommendedName>
        <fullName evidence="3">L-serine ammonia-lyase</fullName>
        <ecNumber evidence="3">4.3.1.17</ecNumber>
    </recommendedName>
    <alternativeName>
        <fullName evidence="6">L-serine deaminase</fullName>
    </alternativeName>
    <alternativeName>
        <fullName evidence="7">L-threonine dehydratase</fullName>
    </alternativeName>
</protein>
<dbReference type="PANTHER" id="PTHR48078:SF2">
    <property type="entry name" value="CATABOLIC L-SERINE_THREONINE DEHYDRATASE"/>
    <property type="match status" value="1"/>
</dbReference>
<name>A0ABY6K5B2_9ARAC</name>
<evidence type="ECO:0000256" key="1">
    <source>
        <dbReference type="ARBA" id="ARBA00001933"/>
    </source>
</evidence>
<comment type="catalytic activity">
    <reaction evidence="8">
        <text>L-serine = pyruvate + NH4(+)</text>
        <dbReference type="Rhea" id="RHEA:19169"/>
        <dbReference type="ChEBI" id="CHEBI:15361"/>
        <dbReference type="ChEBI" id="CHEBI:28938"/>
        <dbReference type="ChEBI" id="CHEBI:33384"/>
        <dbReference type="EC" id="4.3.1.17"/>
    </reaction>
</comment>
<accession>A0ABY6K5B2</accession>
<evidence type="ECO:0000256" key="7">
    <source>
        <dbReference type="ARBA" id="ARBA00042605"/>
    </source>
</evidence>
<evidence type="ECO:0000256" key="3">
    <source>
        <dbReference type="ARBA" id="ARBA00012093"/>
    </source>
</evidence>
<evidence type="ECO:0000256" key="6">
    <source>
        <dbReference type="ARBA" id="ARBA00041766"/>
    </source>
</evidence>
<evidence type="ECO:0000313" key="10">
    <source>
        <dbReference type="EMBL" id="UYV64049.1"/>
    </source>
</evidence>
<organism evidence="10 11">
    <name type="scientific">Cordylochernes scorpioides</name>
    <dbReference type="NCBI Taxonomy" id="51811"/>
    <lineage>
        <taxon>Eukaryota</taxon>
        <taxon>Metazoa</taxon>
        <taxon>Ecdysozoa</taxon>
        <taxon>Arthropoda</taxon>
        <taxon>Chelicerata</taxon>
        <taxon>Arachnida</taxon>
        <taxon>Pseudoscorpiones</taxon>
        <taxon>Cheliferoidea</taxon>
        <taxon>Chernetidae</taxon>
        <taxon>Cordylochernes</taxon>
    </lineage>
</organism>
<dbReference type="Proteomes" id="UP001235939">
    <property type="component" value="Chromosome 02"/>
</dbReference>
<dbReference type="SUPFAM" id="SSF53686">
    <property type="entry name" value="Tryptophan synthase beta subunit-like PLP-dependent enzymes"/>
    <property type="match status" value="1"/>
</dbReference>
<comment type="cofactor">
    <cofactor evidence="1">
        <name>pyridoxal 5'-phosphate</name>
        <dbReference type="ChEBI" id="CHEBI:597326"/>
    </cofactor>
</comment>
<sequence>MKVDSDNWNISNNCSLDSWISTVVPEDVCRREGHSTMIAEIREQLRGERPSCVVTCVGGGGLLYGVLRGLDAAGWADVPVVAMETPGAASFHASVQAGRLVTLEKIDTVATCLGALTVIPELLGELATHTIFSELVPDRETINACLRFADDHRMLVEPACGATLAAIYSGVVSRLRGEGRISTVGPTVVIVCGGVGVDTGLLQGWKQQFGLDSAATL</sequence>
<dbReference type="InterPro" id="IPR050147">
    <property type="entry name" value="Ser/Thr_Dehydratase"/>
</dbReference>
<evidence type="ECO:0000313" key="11">
    <source>
        <dbReference type="Proteomes" id="UP001235939"/>
    </source>
</evidence>
<evidence type="ECO:0000259" key="9">
    <source>
        <dbReference type="Pfam" id="PF00291"/>
    </source>
</evidence>
<evidence type="ECO:0000256" key="4">
    <source>
        <dbReference type="ARBA" id="ARBA00022898"/>
    </source>
</evidence>
<evidence type="ECO:0000256" key="5">
    <source>
        <dbReference type="ARBA" id="ARBA00023239"/>
    </source>
</evidence>
<dbReference type="Pfam" id="PF00291">
    <property type="entry name" value="PALP"/>
    <property type="match status" value="1"/>
</dbReference>
<reference evidence="10 11" key="1">
    <citation type="submission" date="2022-01" db="EMBL/GenBank/DDBJ databases">
        <title>A chromosomal length assembly of Cordylochernes scorpioides.</title>
        <authorList>
            <person name="Zeh D."/>
            <person name="Zeh J."/>
        </authorList>
    </citation>
    <scope>NUCLEOTIDE SEQUENCE [LARGE SCALE GENOMIC DNA]</scope>
    <source>
        <strain evidence="10">IN4F17</strain>
        <tissue evidence="10">Whole Body</tissue>
    </source>
</reference>
<dbReference type="EC" id="4.3.1.17" evidence="3"/>
<gene>
    <name evidence="10" type="ORF">LAZ67_2006397</name>
</gene>
<evidence type="ECO:0000256" key="2">
    <source>
        <dbReference type="ARBA" id="ARBA00010869"/>
    </source>
</evidence>
<dbReference type="PANTHER" id="PTHR48078">
    <property type="entry name" value="THREONINE DEHYDRATASE, MITOCHONDRIAL-RELATED"/>
    <property type="match status" value="1"/>
</dbReference>
<evidence type="ECO:0000256" key="8">
    <source>
        <dbReference type="ARBA" id="ARBA00049406"/>
    </source>
</evidence>
<keyword evidence="11" id="KW-1185">Reference proteome</keyword>